<evidence type="ECO:0000256" key="1">
    <source>
        <dbReference type="SAM" id="SignalP"/>
    </source>
</evidence>
<evidence type="ECO:0000313" key="2">
    <source>
        <dbReference type="EMBL" id="CAB9517422.1"/>
    </source>
</evidence>
<proteinExistence type="predicted"/>
<comment type="caution">
    <text evidence="2">The sequence shown here is derived from an EMBL/GenBank/DDBJ whole genome shotgun (WGS) entry which is preliminary data.</text>
</comment>
<dbReference type="AlphaFoldDB" id="A0A9N8HLV3"/>
<dbReference type="EMBL" id="CAICTM010000854">
    <property type="protein sequence ID" value="CAB9517422.1"/>
    <property type="molecule type" value="Genomic_DNA"/>
</dbReference>
<gene>
    <name evidence="2" type="ORF">SEMRO_855_G211450.1</name>
</gene>
<feature type="signal peptide" evidence="1">
    <location>
        <begin position="1"/>
        <end position="16"/>
    </location>
</feature>
<reference evidence="2" key="1">
    <citation type="submission" date="2020-06" db="EMBL/GenBank/DDBJ databases">
        <authorList>
            <consortium name="Plant Systems Biology data submission"/>
        </authorList>
    </citation>
    <scope>NUCLEOTIDE SEQUENCE</scope>
    <source>
        <strain evidence="2">D6</strain>
    </source>
</reference>
<sequence>MKTSILLLAAAPLAESFLVAPPNQRSLTLQMAKSNNDGHPILSKMVQGLDSVLEDLVEEKDDTRMVKDLDEAHHEWAEEAKRIHQVEHSLESDAYLAGLVEPSKEAQKAFIDKEAHRHDSLFAEVAHAIENDPDLANIVAEKDDKVVNPSFMEQEAHVHDSLLNEIAHSLDNDPDLTDLYSM</sequence>
<feature type="chain" id="PRO_5040161895" evidence="1">
    <location>
        <begin position="17"/>
        <end position="182"/>
    </location>
</feature>
<dbReference type="Proteomes" id="UP001153069">
    <property type="component" value="Unassembled WGS sequence"/>
</dbReference>
<name>A0A9N8HLV3_9STRA</name>
<evidence type="ECO:0000313" key="3">
    <source>
        <dbReference type="Proteomes" id="UP001153069"/>
    </source>
</evidence>
<accession>A0A9N8HLV3</accession>
<keyword evidence="3" id="KW-1185">Reference proteome</keyword>
<organism evidence="2 3">
    <name type="scientific">Seminavis robusta</name>
    <dbReference type="NCBI Taxonomy" id="568900"/>
    <lineage>
        <taxon>Eukaryota</taxon>
        <taxon>Sar</taxon>
        <taxon>Stramenopiles</taxon>
        <taxon>Ochrophyta</taxon>
        <taxon>Bacillariophyta</taxon>
        <taxon>Bacillariophyceae</taxon>
        <taxon>Bacillariophycidae</taxon>
        <taxon>Naviculales</taxon>
        <taxon>Naviculaceae</taxon>
        <taxon>Seminavis</taxon>
    </lineage>
</organism>
<protein>
    <submittedName>
        <fullName evidence="2">Uncharacterized protein</fullName>
    </submittedName>
</protein>
<keyword evidence="1" id="KW-0732">Signal</keyword>